<dbReference type="EMBL" id="JAJVCZ030000002">
    <property type="protein sequence ID" value="KAL0263055.1"/>
    <property type="molecule type" value="Genomic_DNA"/>
</dbReference>
<keyword evidence="2" id="KW-1185">Reference proteome</keyword>
<dbReference type="RefSeq" id="XP_066636084.1">
    <property type="nucleotide sequence ID" value="XM_066773517.1"/>
</dbReference>
<dbReference type="GeneID" id="92006115"/>
<comment type="caution">
    <text evidence="1">The sequence shown here is derived from an EMBL/GenBank/DDBJ whole genome shotgun (WGS) entry which is preliminary data.</text>
</comment>
<proteinExistence type="predicted"/>
<gene>
    <name evidence="1" type="ORF">SLS55_002030</name>
</gene>
<evidence type="ECO:0000313" key="1">
    <source>
        <dbReference type="EMBL" id="KAL0263055.1"/>
    </source>
</evidence>
<evidence type="ECO:0000313" key="2">
    <source>
        <dbReference type="Proteomes" id="UP001430584"/>
    </source>
</evidence>
<name>A0ABR3CS17_9PEZI</name>
<organism evidence="1 2">
    <name type="scientific">Diplodia seriata</name>
    <dbReference type="NCBI Taxonomy" id="420778"/>
    <lineage>
        <taxon>Eukaryota</taxon>
        <taxon>Fungi</taxon>
        <taxon>Dikarya</taxon>
        <taxon>Ascomycota</taxon>
        <taxon>Pezizomycotina</taxon>
        <taxon>Dothideomycetes</taxon>
        <taxon>Dothideomycetes incertae sedis</taxon>
        <taxon>Botryosphaeriales</taxon>
        <taxon>Botryosphaeriaceae</taxon>
        <taxon>Diplodia</taxon>
    </lineage>
</organism>
<protein>
    <recommendedName>
        <fullName evidence="3">PDZ domain-containing protein</fullName>
    </recommendedName>
</protein>
<dbReference type="Proteomes" id="UP001430584">
    <property type="component" value="Unassembled WGS sequence"/>
</dbReference>
<sequence>MVSRHVDWSIGYVQPIKLEAEDTFVSWDAESMVPEYASTMTLKVVENEPSDVNLKRINADDSLEYFVSLLQQPLTSRMASSNGKIADMLLFDESLSIAFYRTLRLPEDDKAHQLPASFGAFPLYNTAAYSRSLPQSMVEKGGIFFPMWQREAMFIRFKTWRKDTKYAVRVLVGGINAITGLVRDEETERQDYFTVPDQPWLDGILVESGTVRQFVAMPLGRNYTVEGQLTNQEKAGGIEIEVFPLKTSSEKHFWDGKPGRSPRIPSSSSPLAAGLMEGDYISMSGEAKTERLMQLKDSILSLDGLPSEVTFTVPIHSLIY</sequence>
<evidence type="ECO:0008006" key="3">
    <source>
        <dbReference type="Google" id="ProtNLM"/>
    </source>
</evidence>
<reference evidence="1 2" key="1">
    <citation type="submission" date="2024-02" db="EMBL/GenBank/DDBJ databases">
        <title>De novo assembly and annotation of 12 fungi associated with fruit tree decline syndrome in Ontario, Canada.</title>
        <authorList>
            <person name="Sulman M."/>
            <person name="Ellouze W."/>
            <person name="Ilyukhin E."/>
        </authorList>
    </citation>
    <scope>NUCLEOTIDE SEQUENCE [LARGE SCALE GENOMIC DNA]</scope>
    <source>
        <strain evidence="1 2">FDS-637</strain>
    </source>
</reference>
<accession>A0ABR3CS17</accession>